<proteinExistence type="predicted"/>
<sequence length="181" mass="20197">MLSFLKAPSTPRIQRAHLPSFTMESNRSSVSFRTAPNLKSNKTSISFTLPPCLPGATPKDNTIMIPPFHTHPNQVETFLVTAGTALFQLNRRLVPVAAGGMIDIPRGEYHRFTNASSGESMTLEAWYDPPDLRREERFFRNLCGYLEDVRSEGGGMLENASVPQLALFAWEADMMMCAPNF</sequence>
<organism evidence="2 3">
    <name type="scientific">Venturia inaequalis</name>
    <name type="common">Apple scab fungus</name>
    <dbReference type="NCBI Taxonomy" id="5025"/>
    <lineage>
        <taxon>Eukaryota</taxon>
        <taxon>Fungi</taxon>
        <taxon>Dikarya</taxon>
        <taxon>Ascomycota</taxon>
        <taxon>Pezizomycotina</taxon>
        <taxon>Dothideomycetes</taxon>
        <taxon>Pleosporomycetidae</taxon>
        <taxon>Venturiales</taxon>
        <taxon>Venturiaceae</taxon>
        <taxon>Venturia</taxon>
    </lineage>
</organism>
<dbReference type="InterPro" id="IPR011051">
    <property type="entry name" value="RmlC_Cupin_sf"/>
</dbReference>
<name>A0A8H3ZF37_VENIN</name>
<dbReference type="AlphaFoldDB" id="A0A8H3ZF37"/>
<dbReference type="Pfam" id="PF07883">
    <property type="entry name" value="Cupin_2"/>
    <property type="match status" value="1"/>
</dbReference>
<gene>
    <name evidence="2" type="ORF">EG327_002187</name>
</gene>
<evidence type="ECO:0000259" key="1">
    <source>
        <dbReference type="Pfam" id="PF07883"/>
    </source>
</evidence>
<dbReference type="Proteomes" id="UP000490939">
    <property type="component" value="Unassembled WGS sequence"/>
</dbReference>
<dbReference type="InterPro" id="IPR013096">
    <property type="entry name" value="Cupin_2"/>
</dbReference>
<dbReference type="Gene3D" id="2.60.120.10">
    <property type="entry name" value="Jelly Rolls"/>
    <property type="match status" value="1"/>
</dbReference>
<keyword evidence="3" id="KW-1185">Reference proteome</keyword>
<protein>
    <recommendedName>
        <fullName evidence="1">Cupin type-2 domain-containing protein</fullName>
    </recommendedName>
</protein>
<dbReference type="InterPro" id="IPR014710">
    <property type="entry name" value="RmlC-like_jellyroll"/>
</dbReference>
<reference evidence="2 3" key="1">
    <citation type="submission" date="2019-07" db="EMBL/GenBank/DDBJ databases">
        <title>Venturia inaequalis Genome Resource.</title>
        <authorList>
            <person name="Lichtner F.J."/>
        </authorList>
    </citation>
    <scope>NUCLEOTIDE SEQUENCE [LARGE SCALE GENOMIC DNA]</scope>
    <source>
        <strain evidence="2 3">DMI_063113</strain>
    </source>
</reference>
<dbReference type="SUPFAM" id="SSF51182">
    <property type="entry name" value="RmlC-like cupins"/>
    <property type="match status" value="1"/>
</dbReference>
<comment type="caution">
    <text evidence="2">The sequence shown here is derived from an EMBL/GenBank/DDBJ whole genome shotgun (WGS) entry which is preliminary data.</text>
</comment>
<accession>A0A8H3ZF37</accession>
<evidence type="ECO:0000313" key="3">
    <source>
        <dbReference type="Proteomes" id="UP000490939"/>
    </source>
</evidence>
<dbReference type="CDD" id="cd02208">
    <property type="entry name" value="cupin_RmlC-like"/>
    <property type="match status" value="1"/>
</dbReference>
<dbReference type="EMBL" id="WNWR01000166">
    <property type="protein sequence ID" value="KAE9989846.1"/>
    <property type="molecule type" value="Genomic_DNA"/>
</dbReference>
<feature type="domain" description="Cupin type-2" evidence="1">
    <location>
        <begin position="67"/>
        <end position="121"/>
    </location>
</feature>
<evidence type="ECO:0000313" key="2">
    <source>
        <dbReference type="EMBL" id="KAE9989846.1"/>
    </source>
</evidence>